<accession>A0A9X2ZZE1</accession>
<dbReference type="InterPro" id="IPR051698">
    <property type="entry name" value="Transposase_11-like"/>
</dbReference>
<evidence type="ECO:0000313" key="3">
    <source>
        <dbReference type="EMBL" id="MCS4037093.1"/>
    </source>
</evidence>
<evidence type="ECO:0000313" key="4">
    <source>
        <dbReference type="Proteomes" id="UP001155040"/>
    </source>
</evidence>
<dbReference type="InterPro" id="IPR032806">
    <property type="entry name" value="YbfD_N"/>
</dbReference>
<dbReference type="PANTHER" id="PTHR30298:SF0">
    <property type="entry name" value="PROTEIN YBFL-RELATED"/>
    <property type="match status" value="1"/>
</dbReference>
<feature type="region of interest" description="Disordered" evidence="1">
    <location>
        <begin position="1"/>
        <end position="28"/>
    </location>
</feature>
<name>A0A9X2ZZE1_9BACT</name>
<comment type="caution">
    <text evidence="3">The sequence shown here is derived from an EMBL/GenBank/DDBJ whole genome shotgun (WGS) entry which is preliminary data.</text>
</comment>
<organism evidence="3 4">
    <name type="scientific">Salinibacter ruber</name>
    <dbReference type="NCBI Taxonomy" id="146919"/>
    <lineage>
        <taxon>Bacteria</taxon>
        <taxon>Pseudomonadati</taxon>
        <taxon>Rhodothermota</taxon>
        <taxon>Rhodothermia</taxon>
        <taxon>Rhodothermales</taxon>
        <taxon>Salinibacteraceae</taxon>
        <taxon>Salinibacter</taxon>
    </lineage>
</organism>
<dbReference type="EMBL" id="JANUBF010000013">
    <property type="protein sequence ID" value="MCS4037093.1"/>
    <property type="molecule type" value="Genomic_DNA"/>
</dbReference>
<evidence type="ECO:0000256" key="1">
    <source>
        <dbReference type="SAM" id="MobiDB-lite"/>
    </source>
</evidence>
<dbReference type="Proteomes" id="UP001155040">
    <property type="component" value="Unassembled WGS sequence"/>
</dbReference>
<dbReference type="Pfam" id="PF13808">
    <property type="entry name" value="DDE_Tnp_1_assoc"/>
    <property type="match status" value="1"/>
</dbReference>
<dbReference type="PANTHER" id="PTHR30298">
    <property type="entry name" value="H REPEAT-ASSOCIATED PREDICTED TRANSPOSASE"/>
    <property type="match status" value="1"/>
</dbReference>
<reference evidence="3" key="1">
    <citation type="submission" date="2022-08" db="EMBL/GenBank/DDBJ databases">
        <title>Genomic Encyclopedia of Type Strains, Phase V (KMG-V): Genome sequencing to study the core and pangenomes of soil and plant-associated prokaryotes.</title>
        <authorList>
            <person name="Whitman W."/>
        </authorList>
    </citation>
    <scope>NUCLEOTIDE SEQUENCE</scope>
    <source>
        <strain evidence="3">SP3012</strain>
    </source>
</reference>
<feature type="domain" description="H repeat-associated protein N-terminal" evidence="2">
    <location>
        <begin position="16"/>
        <end position="80"/>
    </location>
</feature>
<proteinExistence type="predicted"/>
<sequence length="86" mass="9092">MPTASPAAETAPLADSFEEPGDPRDGETYPLGEIVVLVVCATLSGADTFIAVKEFGESRLDWLRGLLPFEDGIPSHSCVQPGFSPD</sequence>
<gene>
    <name evidence="3" type="ORF">GGQ01_002172</name>
</gene>
<dbReference type="RefSeq" id="WP_103016156.1">
    <property type="nucleotide sequence ID" value="NZ_CALTSQ010000003.1"/>
</dbReference>
<evidence type="ECO:0000259" key="2">
    <source>
        <dbReference type="Pfam" id="PF13808"/>
    </source>
</evidence>
<protein>
    <recommendedName>
        <fullName evidence="2">H repeat-associated protein N-terminal domain-containing protein</fullName>
    </recommendedName>
</protein>
<dbReference type="AlphaFoldDB" id="A0A9X2ZZE1"/>